<protein>
    <submittedName>
        <fullName evidence="3">C6 domain</fullName>
    </submittedName>
</protein>
<accession>A0A9N8DEG1</accession>
<evidence type="ECO:0000313" key="4">
    <source>
        <dbReference type="Proteomes" id="UP001153069"/>
    </source>
</evidence>
<feature type="region of interest" description="Disordered" evidence="1">
    <location>
        <begin position="393"/>
        <end position="531"/>
    </location>
</feature>
<dbReference type="AlphaFoldDB" id="A0A9N8DEG1"/>
<evidence type="ECO:0000256" key="1">
    <source>
        <dbReference type="SAM" id="MobiDB-lite"/>
    </source>
</evidence>
<organism evidence="3 4">
    <name type="scientific">Seminavis robusta</name>
    <dbReference type="NCBI Taxonomy" id="568900"/>
    <lineage>
        <taxon>Eukaryota</taxon>
        <taxon>Sar</taxon>
        <taxon>Stramenopiles</taxon>
        <taxon>Ochrophyta</taxon>
        <taxon>Bacillariophyta</taxon>
        <taxon>Bacillariophyceae</taxon>
        <taxon>Bacillariophycidae</taxon>
        <taxon>Naviculales</taxon>
        <taxon>Naviculaceae</taxon>
        <taxon>Seminavis</taxon>
    </lineage>
</organism>
<feature type="compositionally biased region" description="Polar residues" evidence="1">
    <location>
        <begin position="186"/>
        <end position="200"/>
    </location>
</feature>
<evidence type="ECO:0000313" key="3">
    <source>
        <dbReference type="EMBL" id="CAB9501174.1"/>
    </source>
</evidence>
<evidence type="ECO:0000256" key="2">
    <source>
        <dbReference type="SAM" id="Phobius"/>
    </source>
</evidence>
<keyword evidence="2" id="KW-1133">Transmembrane helix</keyword>
<dbReference type="EMBL" id="CAICTM010000100">
    <property type="protein sequence ID" value="CAB9501174.1"/>
    <property type="molecule type" value="Genomic_DNA"/>
</dbReference>
<gene>
    <name evidence="3" type="ORF">SEMRO_101_G051790.1</name>
</gene>
<keyword evidence="2" id="KW-0812">Transmembrane</keyword>
<feature type="compositionally biased region" description="Low complexity" evidence="1">
    <location>
        <begin position="427"/>
        <end position="531"/>
    </location>
</feature>
<sequence length="531" mass="58175">MIQVEMKRHAQVYAVKAADERNHRCGRISLATATITGTLMVGIPILQLLLGCLPLAAAHNSRDYWNPCREALLTADQNSDGFFNRYPEYSMFLNKLMLAKMPHEDDDTGPTSFWNSNVNDETVTREFQELFDQQMNELMDISVLQSPETPMVTQDSNLLFMDICYTAWEALRQEPRGNKSAFFQEKQQSITDDNTSTAHDQQQRQQEDVERCTLVSREYQVLIDIRIWFPGEESTACDADEESNIVFHVQKAFNNGLKDMQGSIALNQFTFDYEQEEVAHQATPVNYRRREDTQSKHYNKHVKGSARNKTCPLRTEPCKNGDSKICRWGCLTATINDCKDTSRNVDWNKLSPGIQTQLRTLGYKCLGVPENLSIFLQAISLDRINIMASTSAFGSPLQPMKQSPIKTLGPISMPQMESRPKRHLEEASSVAPSTASAAPSAASEAPSLASEAPSLTSEAPSAASEAPSLASAAPSVVSEAPSLASEAPSTASEAPSFASATPSAASAAPSVASDAPSYASAAPSAASELRV</sequence>
<keyword evidence="2" id="KW-0472">Membrane</keyword>
<comment type="caution">
    <text evidence="3">The sequence shown here is derived from an EMBL/GenBank/DDBJ whole genome shotgun (WGS) entry which is preliminary data.</text>
</comment>
<proteinExistence type="predicted"/>
<feature type="region of interest" description="Disordered" evidence="1">
    <location>
        <begin position="186"/>
        <end position="207"/>
    </location>
</feature>
<name>A0A9N8DEG1_9STRA</name>
<dbReference type="Proteomes" id="UP001153069">
    <property type="component" value="Unassembled WGS sequence"/>
</dbReference>
<reference evidence="3" key="1">
    <citation type="submission" date="2020-06" db="EMBL/GenBank/DDBJ databases">
        <authorList>
            <consortium name="Plant Systems Biology data submission"/>
        </authorList>
    </citation>
    <scope>NUCLEOTIDE SEQUENCE</scope>
    <source>
        <strain evidence="3">D6</strain>
    </source>
</reference>
<feature type="transmembrane region" description="Helical" evidence="2">
    <location>
        <begin position="30"/>
        <end position="50"/>
    </location>
</feature>
<keyword evidence="4" id="KW-1185">Reference proteome</keyword>